<feature type="compositionally biased region" description="Basic and acidic residues" evidence="1">
    <location>
        <begin position="242"/>
        <end position="255"/>
    </location>
</feature>
<dbReference type="PANTHER" id="PTHR31286">
    <property type="entry name" value="GLYCINE-RICH CELL WALL STRUCTURAL PROTEIN 1.8-LIKE"/>
    <property type="match status" value="1"/>
</dbReference>
<feature type="domain" description="Zinc knuckle CX2CX4HX4C" evidence="3">
    <location>
        <begin position="155"/>
        <end position="197"/>
    </location>
</feature>
<dbReference type="PANTHER" id="PTHR31286:SF153">
    <property type="entry name" value="DUF4283 DOMAIN PROTEIN"/>
    <property type="match status" value="1"/>
</dbReference>
<dbReference type="InterPro" id="IPR040256">
    <property type="entry name" value="At4g02000-like"/>
</dbReference>
<evidence type="ECO:0000313" key="4">
    <source>
        <dbReference type="EMBL" id="MCH84643.1"/>
    </source>
</evidence>
<reference evidence="4 5" key="1">
    <citation type="journal article" date="2018" name="Front. Plant Sci.">
        <title>Red Clover (Trifolium pratense) and Zigzag Clover (T. medium) - A Picture of Genomic Similarities and Differences.</title>
        <authorList>
            <person name="Dluhosova J."/>
            <person name="Istvanek J."/>
            <person name="Nedelnik J."/>
            <person name="Repkova J."/>
        </authorList>
    </citation>
    <scope>NUCLEOTIDE SEQUENCE [LARGE SCALE GENOMIC DNA]</scope>
    <source>
        <strain evidence="5">cv. 10/8</strain>
        <tissue evidence="4">Leaf</tissue>
    </source>
</reference>
<dbReference type="Pfam" id="PF14392">
    <property type="entry name" value="zf-CCHC_4"/>
    <property type="match status" value="1"/>
</dbReference>
<comment type="caution">
    <text evidence="4">The sequence shown here is derived from an EMBL/GenBank/DDBJ whole genome shotgun (WGS) entry which is preliminary data.</text>
</comment>
<evidence type="ECO:0000259" key="2">
    <source>
        <dbReference type="Pfam" id="PF14111"/>
    </source>
</evidence>
<evidence type="ECO:0000259" key="3">
    <source>
        <dbReference type="Pfam" id="PF14392"/>
    </source>
</evidence>
<dbReference type="AlphaFoldDB" id="A0A392MBW6"/>
<dbReference type="InterPro" id="IPR025558">
    <property type="entry name" value="DUF4283"/>
</dbReference>
<dbReference type="Proteomes" id="UP000265520">
    <property type="component" value="Unassembled WGS sequence"/>
</dbReference>
<sequence length="255" mass="29376">MLLMERIERLTLEEDDEELEVEIGDTSEGIKEINPAWCFAGRFLTNRPIRTDMMKVAMAGVWCPVRGVTVKQSNNGVFVFQFHHHLDVQRVLKGGPWFFNKHMLILGSMAEAEQPEQVALYSVPFWVQVHNLPAGAMSEKNGKQIAESMGEFLETLKKTKRLKKPGGGTQEVKFKYERLGKFCYYCGLLGHTDETCDLLYSAESDDGVRRWGPEVRVETRRPTYGGGGRWLTEEGQNWKTPCQEERERERDEFKH</sequence>
<dbReference type="EMBL" id="LXQA010007146">
    <property type="protein sequence ID" value="MCH84643.1"/>
    <property type="molecule type" value="Genomic_DNA"/>
</dbReference>
<feature type="region of interest" description="Disordered" evidence="1">
    <location>
        <begin position="222"/>
        <end position="255"/>
    </location>
</feature>
<evidence type="ECO:0000313" key="5">
    <source>
        <dbReference type="Proteomes" id="UP000265520"/>
    </source>
</evidence>
<keyword evidence="5" id="KW-1185">Reference proteome</keyword>
<dbReference type="Pfam" id="PF14111">
    <property type="entry name" value="DUF4283"/>
    <property type="match status" value="1"/>
</dbReference>
<gene>
    <name evidence="4" type="ORF">A2U01_0005476</name>
</gene>
<organism evidence="4 5">
    <name type="scientific">Trifolium medium</name>
    <dbReference type="NCBI Taxonomy" id="97028"/>
    <lineage>
        <taxon>Eukaryota</taxon>
        <taxon>Viridiplantae</taxon>
        <taxon>Streptophyta</taxon>
        <taxon>Embryophyta</taxon>
        <taxon>Tracheophyta</taxon>
        <taxon>Spermatophyta</taxon>
        <taxon>Magnoliopsida</taxon>
        <taxon>eudicotyledons</taxon>
        <taxon>Gunneridae</taxon>
        <taxon>Pentapetalae</taxon>
        <taxon>rosids</taxon>
        <taxon>fabids</taxon>
        <taxon>Fabales</taxon>
        <taxon>Fabaceae</taxon>
        <taxon>Papilionoideae</taxon>
        <taxon>50 kb inversion clade</taxon>
        <taxon>NPAAA clade</taxon>
        <taxon>Hologalegina</taxon>
        <taxon>IRL clade</taxon>
        <taxon>Trifolieae</taxon>
        <taxon>Trifolium</taxon>
    </lineage>
</organism>
<proteinExistence type="predicted"/>
<feature type="domain" description="DUF4283" evidence="2">
    <location>
        <begin position="37"/>
        <end position="116"/>
    </location>
</feature>
<name>A0A392MBW6_9FABA</name>
<protein>
    <submittedName>
        <fullName evidence="4">DUF4283 domain protein</fullName>
    </submittedName>
</protein>
<dbReference type="InterPro" id="IPR025836">
    <property type="entry name" value="Zn_knuckle_CX2CX4HX4C"/>
</dbReference>
<evidence type="ECO:0000256" key="1">
    <source>
        <dbReference type="SAM" id="MobiDB-lite"/>
    </source>
</evidence>
<accession>A0A392MBW6</accession>